<feature type="transmembrane region" description="Helical" evidence="1">
    <location>
        <begin position="31"/>
        <end position="48"/>
    </location>
</feature>
<keyword evidence="1" id="KW-0812">Transmembrane</keyword>
<name>A0AA95H9L7_9GAMM</name>
<feature type="transmembrane region" description="Helical" evidence="1">
    <location>
        <begin position="60"/>
        <end position="79"/>
    </location>
</feature>
<evidence type="ECO:0000313" key="2">
    <source>
        <dbReference type="EMBL" id="WGZ90919.1"/>
    </source>
</evidence>
<keyword evidence="1" id="KW-1133">Transmembrane helix</keyword>
<protein>
    <submittedName>
        <fullName evidence="2">Uncharacterized protein</fullName>
    </submittedName>
</protein>
<keyword evidence="1" id="KW-0472">Membrane</keyword>
<proteinExistence type="predicted"/>
<feature type="transmembrane region" description="Helical" evidence="1">
    <location>
        <begin position="6"/>
        <end position="24"/>
    </location>
</feature>
<evidence type="ECO:0000256" key="1">
    <source>
        <dbReference type="SAM" id="Phobius"/>
    </source>
</evidence>
<organism evidence="2">
    <name type="scientific">Candidatus Thiocaldithrix dubininis</name>
    <dbReference type="NCBI Taxonomy" id="3080823"/>
    <lineage>
        <taxon>Bacteria</taxon>
        <taxon>Pseudomonadati</taxon>
        <taxon>Pseudomonadota</taxon>
        <taxon>Gammaproteobacteria</taxon>
        <taxon>Thiotrichales</taxon>
        <taxon>Thiotrichaceae</taxon>
        <taxon>Candidatus Thiocaldithrix</taxon>
    </lineage>
</organism>
<gene>
    <name evidence="2" type="ORF">QJT80_00270</name>
</gene>
<dbReference type="KEGG" id="tdu:QJT80_00270"/>
<sequence>MDVVIGIGVGIFLFIIFLLAGRYFNVLPKSLLSFIALWFVVNVIWGIVDSMGSMSGKEALVASLIRFIIPAWIAFMFWWRSTHSTHR</sequence>
<dbReference type="EMBL" id="CP124755">
    <property type="protein sequence ID" value="WGZ90919.1"/>
    <property type="molecule type" value="Genomic_DNA"/>
</dbReference>
<reference evidence="2" key="2">
    <citation type="submission" date="2023-04" db="EMBL/GenBank/DDBJ databases">
        <authorList>
            <person name="Beletskiy A.V."/>
            <person name="Mardanov A.V."/>
            <person name="Ravin N.V."/>
        </authorList>
    </citation>
    <scope>NUCLEOTIDE SEQUENCE</scope>
    <source>
        <strain evidence="2">GKL-01</strain>
    </source>
</reference>
<accession>A0AA95H9L7</accession>
<dbReference type="Proteomes" id="UP001300672">
    <property type="component" value="Chromosome"/>
</dbReference>
<reference evidence="2" key="1">
    <citation type="journal article" date="2023" name="Int. J. Mol. Sci.">
        <title>Metagenomics Revealed a New Genus 'Candidatus Thiocaldithrix dubininis' gen. nov., sp. nov. and a New Species 'Candidatus Thiothrix putei' sp. nov. in the Family Thiotrichaceae, Some Members of Which Have Traits of Both Na+- and H+-Motive Energetics.</title>
        <authorList>
            <person name="Ravin N.V."/>
            <person name="Muntyan M.S."/>
            <person name="Smolyakov D.D."/>
            <person name="Rudenko T.S."/>
            <person name="Beletsky A.V."/>
            <person name="Mardanov A.V."/>
            <person name="Grabovich M.Y."/>
        </authorList>
    </citation>
    <scope>NUCLEOTIDE SEQUENCE</scope>
    <source>
        <strain evidence="2">GKL-01</strain>
    </source>
</reference>
<dbReference type="AlphaFoldDB" id="A0AA95H9L7"/>